<evidence type="ECO:0000313" key="3">
    <source>
        <dbReference type="Proteomes" id="UP000198964"/>
    </source>
</evidence>
<protein>
    <recommendedName>
        <fullName evidence="4">CarboxypepD_reg-like domain-containing protein</fullName>
    </recommendedName>
</protein>
<dbReference type="Proteomes" id="UP000198964">
    <property type="component" value="Unassembled WGS sequence"/>
</dbReference>
<accession>A0A1I2J035</accession>
<gene>
    <name evidence="2" type="ORF">SAMN05216283_10771</name>
</gene>
<keyword evidence="3" id="KW-1185">Reference proteome</keyword>
<name>A0A1I2J035_9BACT</name>
<reference evidence="2 3" key="1">
    <citation type="submission" date="2016-10" db="EMBL/GenBank/DDBJ databases">
        <authorList>
            <person name="de Groot N.N."/>
        </authorList>
    </citation>
    <scope>NUCLEOTIDE SEQUENCE [LARGE SCALE GENOMIC DNA]</scope>
    <source>
        <strain evidence="2 3">CGMCC 1.9156</strain>
    </source>
</reference>
<feature type="chain" id="PRO_5011687168" description="CarboxypepD_reg-like domain-containing protein" evidence="1">
    <location>
        <begin position="20"/>
        <end position="170"/>
    </location>
</feature>
<keyword evidence="1" id="KW-0732">Signal</keyword>
<dbReference type="RefSeq" id="WP_093920407.1">
    <property type="nucleotide sequence ID" value="NZ_FONW01000007.1"/>
</dbReference>
<evidence type="ECO:0000313" key="2">
    <source>
        <dbReference type="EMBL" id="SFF47350.1"/>
    </source>
</evidence>
<dbReference type="STRING" id="655355.SAMN05216283_10771"/>
<dbReference type="AlphaFoldDB" id="A0A1I2J035"/>
<dbReference type="EMBL" id="FONW01000007">
    <property type="protein sequence ID" value="SFF47350.1"/>
    <property type="molecule type" value="Genomic_DNA"/>
</dbReference>
<proteinExistence type="predicted"/>
<organism evidence="2 3">
    <name type="scientific">Sunxiuqinia elliptica</name>
    <dbReference type="NCBI Taxonomy" id="655355"/>
    <lineage>
        <taxon>Bacteria</taxon>
        <taxon>Pseudomonadati</taxon>
        <taxon>Bacteroidota</taxon>
        <taxon>Bacteroidia</taxon>
        <taxon>Marinilabiliales</taxon>
        <taxon>Prolixibacteraceae</taxon>
        <taxon>Sunxiuqinia</taxon>
    </lineage>
</organism>
<evidence type="ECO:0008006" key="4">
    <source>
        <dbReference type="Google" id="ProtNLM"/>
    </source>
</evidence>
<evidence type="ECO:0000256" key="1">
    <source>
        <dbReference type="SAM" id="SignalP"/>
    </source>
</evidence>
<feature type="signal peptide" evidence="1">
    <location>
        <begin position="1"/>
        <end position="19"/>
    </location>
</feature>
<sequence length="170" mass="19807">MKLTLPLLFFLSIAEFSLAQDEPKRIVFKGYIFSEDSIPAENAHLIEYRNLKIVSTDSTGRFTVFTYEGDSMMVNHLSLDPLVIHANELPADSNRFYIPNRTYQLPTIFSSELELEYVKKNVQKMNWEIKYTNNHTPPRMPLNYYDNPYDPDHSPGVSFSGLFKLLFKKK</sequence>